<organism evidence="1">
    <name type="scientific">Arundo donax</name>
    <name type="common">Giant reed</name>
    <name type="synonym">Donax arundinaceus</name>
    <dbReference type="NCBI Taxonomy" id="35708"/>
    <lineage>
        <taxon>Eukaryota</taxon>
        <taxon>Viridiplantae</taxon>
        <taxon>Streptophyta</taxon>
        <taxon>Embryophyta</taxon>
        <taxon>Tracheophyta</taxon>
        <taxon>Spermatophyta</taxon>
        <taxon>Magnoliopsida</taxon>
        <taxon>Liliopsida</taxon>
        <taxon>Poales</taxon>
        <taxon>Poaceae</taxon>
        <taxon>PACMAD clade</taxon>
        <taxon>Arundinoideae</taxon>
        <taxon>Arundineae</taxon>
        <taxon>Arundo</taxon>
    </lineage>
</organism>
<protein>
    <submittedName>
        <fullName evidence="1">Uncharacterized protein</fullName>
    </submittedName>
</protein>
<accession>A0A0A8ZGB5</accession>
<sequence length="27" mass="3058">MCSTVGLVHWKTKTQWILLISSLLNNA</sequence>
<evidence type="ECO:0000313" key="1">
    <source>
        <dbReference type="EMBL" id="JAD36698.1"/>
    </source>
</evidence>
<reference evidence="1" key="2">
    <citation type="journal article" date="2015" name="Data Brief">
        <title>Shoot transcriptome of the giant reed, Arundo donax.</title>
        <authorList>
            <person name="Barrero R.A."/>
            <person name="Guerrero F.D."/>
            <person name="Moolhuijzen P."/>
            <person name="Goolsby J.A."/>
            <person name="Tidwell J."/>
            <person name="Bellgard S.E."/>
            <person name="Bellgard M.I."/>
        </authorList>
    </citation>
    <scope>NUCLEOTIDE SEQUENCE</scope>
    <source>
        <tissue evidence="1">Shoot tissue taken approximately 20 cm above the soil surface</tissue>
    </source>
</reference>
<proteinExistence type="predicted"/>
<dbReference type="EMBL" id="GBRH01261197">
    <property type="protein sequence ID" value="JAD36698.1"/>
    <property type="molecule type" value="Transcribed_RNA"/>
</dbReference>
<dbReference type="AlphaFoldDB" id="A0A0A8ZGB5"/>
<reference evidence="1" key="1">
    <citation type="submission" date="2014-09" db="EMBL/GenBank/DDBJ databases">
        <authorList>
            <person name="Magalhaes I.L.F."/>
            <person name="Oliveira U."/>
            <person name="Santos F.R."/>
            <person name="Vidigal T.H.D.A."/>
            <person name="Brescovit A.D."/>
            <person name="Santos A.J."/>
        </authorList>
    </citation>
    <scope>NUCLEOTIDE SEQUENCE</scope>
    <source>
        <tissue evidence="1">Shoot tissue taken approximately 20 cm above the soil surface</tissue>
    </source>
</reference>
<name>A0A0A8ZGB5_ARUDO</name>